<feature type="signal peptide" evidence="1">
    <location>
        <begin position="1"/>
        <end position="18"/>
    </location>
</feature>
<dbReference type="STRING" id="305507.SAMN04489724_4694"/>
<dbReference type="EMBL" id="FPBF01000009">
    <property type="protein sequence ID" value="SFU17735.1"/>
    <property type="molecule type" value="Genomic_DNA"/>
</dbReference>
<sequence>MKRILLLVLSLVPLFASAQSLEKLGVPIAEISIQNLDLISFDTKDQVFVSTISGDIYLFSADGKQLNLFSPARQGRLSQLEAAWTVNIFSFSADLQEYRILDRFLNPLAEKGFSLAEINLAKAATLGNNNIVWVWDESDLTLKSLDYLRNLIIQSQPLNLILGSEDLNVSEIREFKNRLFMNVPETGVFIFDNQGNLMRKVDLKGIKKLCYYNDHLLWIDGQNLMAMSLSSNEIQTIAQLADSATSYLQIGQERLALVSKDKVSLYAPPKWIKELR</sequence>
<dbReference type="OrthoDB" id="1116010at2"/>
<accession>A0A1I7E1F7</accession>
<keyword evidence="1" id="KW-0732">Signal</keyword>
<protein>
    <submittedName>
        <fullName evidence="2">Uncharacterized protein</fullName>
    </submittedName>
</protein>
<name>A0A1I7E1F7_9BACT</name>
<evidence type="ECO:0000313" key="2">
    <source>
        <dbReference type="EMBL" id="SFU17735.1"/>
    </source>
</evidence>
<dbReference type="AlphaFoldDB" id="A0A1I7E1F7"/>
<feature type="chain" id="PRO_5011671229" evidence="1">
    <location>
        <begin position="19"/>
        <end position="276"/>
    </location>
</feature>
<keyword evidence="3" id="KW-1185">Reference proteome</keyword>
<evidence type="ECO:0000313" key="3">
    <source>
        <dbReference type="Proteomes" id="UP000199673"/>
    </source>
</evidence>
<dbReference type="Proteomes" id="UP000199673">
    <property type="component" value="Unassembled WGS sequence"/>
</dbReference>
<evidence type="ECO:0000256" key="1">
    <source>
        <dbReference type="SAM" id="SignalP"/>
    </source>
</evidence>
<dbReference type="RefSeq" id="WP_091697794.1">
    <property type="nucleotide sequence ID" value="NZ_FPBF01000009.1"/>
</dbReference>
<proteinExistence type="predicted"/>
<organism evidence="2 3">
    <name type="scientific">Algoriphagus locisalis</name>
    <dbReference type="NCBI Taxonomy" id="305507"/>
    <lineage>
        <taxon>Bacteria</taxon>
        <taxon>Pseudomonadati</taxon>
        <taxon>Bacteroidota</taxon>
        <taxon>Cytophagia</taxon>
        <taxon>Cytophagales</taxon>
        <taxon>Cyclobacteriaceae</taxon>
        <taxon>Algoriphagus</taxon>
    </lineage>
</organism>
<reference evidence="3" key="1">
    <citation type="submission" date="2016-10" db="EMBL/GenBank/DDBJ databases">
        <authorList>
            <person name="Varghese N."/>
            <person name="Submissions S."/>
        </authorList>
    </citation>
    <scope>NUCLEOTIDE SEQUENCE [LARGE SCALE GENOMIC DNA]</scope>
    <source>
        <strain evidence="3">DSM 23445</strain>
    </source>
</reference>
<gene>
    <name evidence="2" type="ORF">SAMN04489724_4694</name>
</gene>